<dbReference type="PANTHER" id="PTHR13102:SF0">
    <property type="entry name" value="NUCLEOLAR PROTEIN 9"/>
    <property type="match status" value="1"/>
</dbReference>
<feature type="repeat" description="Pumilio" evidence="2">
    <location>
        <begin position="795"/>
        <end position="830"/>
    </location>
</feature>
<organism evidence="4 5">
    <name type="scientific">Zizania palustris</name>
    <name type="common">Northern wild rice</name>
    <dbReference type="NCBI Taxonomy" id="103762"/>
    <lineage>
        <taxon>Eukaryota</taxon>
        <taxon>Viridiplantae</taxon>
        <taxon>Streptophyta</taxon>
        <taxon>Embryophyta</taxon>
        <taxon>Tracheophyta</taxon>
        <taxon>Spermatophyta</taxon>
        <taxon>Magnoliopsida</taxon>
        <taxon>Liliopsida</taxon>
        <taxon>Poales</taxon>
        <taxon>Poaceae</taxon>
        <taxon>BOP clade</taxon>
        <taxon>Oryzoideae</taxon>
        <taxon>Oryzeae</taxon>
        <taxon>Zizaniinae</taxon>
        <taxon>Zizania</taxon>
    </lineage>
</organism>
<dbReference type="InterPro" id="IPR040000">
    <property type="entry name" value="NOP9"/>
</dbReference>
<dbReference type="PANTHER" id="PTHR13102">
    <property type="entry name" value="NUCLEOLAR PROTEIN 9"/>
    <property type="match status" value="1"/>
</dbReference>
<evidence type="ECO:0000313" key="4">
    <source>
        <dbReference type="EMBL" id="KAG8091336.1"/>
    </source>
</evidence>
<dbReference type="GO" id="GO:0003723">
    <property type="term" value="F:RNA binding"/>
    <property type="evidence" value="ECO:0007669"/>
    <property type="project" value="InterPro"/>
</dbReference>
<feature type="compositionally biased region" description="Basic and acidic residues" evidence="3">
    <location>
        <begin position="45"/>
        <end position="57"/>
    </location>
</feature>
<proteinExistence type="predicted"/>
<dbReference type="SMART" id="SM00025">
    <property type="entry name" value="Pumilio"/>
    <property type="match status" value="6"/>
</dbReference>
<dbReference type="Proteomes" id="UP000729402">
    <property type="component" value="Unassembled WGS sequence"/>
</dbReference>
<feature type="compositionally biased region" description="Polar residues" evidence="3">
    <location>
        <begin position="279"/>
        <end position="291"/>
    </location>
</feature>
<feature type="compositionally biased region" description="Basic and acidic residues" evidence="3">
    <location>
        <begin position="941"/>
        <end position="951"/>
    </location>
</feature>
<gene>
    <name evidence="4" type="ORF">GUJ93_ZPchr0012g20525</name>
</gene>
<dbReference type="Pfam" id="PF22493">
    <property type="entry name" value="PUF_NOP9"/>
    <property type="match status" value="1"/>
</dbReference>
<dbReference type="OrthoDB" id="392571at2759"/>
<reference evidence="4" key="1">
    <citation type="journal article" date="2021" name="bioRxiv">
        <title>Whole Genome Assembly and Annotation of Northern Wild Rice, Zizania palustris L., Supports a Whole Genome Duplication in the Zizania Genus.</title>
        <authorList>
            <person name="Haas M."/>
            <person name="Kono T."/>
            <person name="Macchietto M."/>
            <person name="Millas R."/>
            <person name="McGilp L."/>
            <person name="Shao M."/>
            <person name="Duquette J."/>
            <person name="Hirsch C.N."/>
            <person name="Kimball J."/>
        </authorList>
    </citation>
    <scope>NUCLEOTIDE SEQUENCE</scope>
    <source>
        <tissue evidence="4">Fresh leaf tissue</tissue>
    </source>
</reference>
<dbReference type="GO" id="GO:0000472">
    <property type="term" value="P:endonucleolytic cleavage to generate mature 5'-end of SSU-rRNA from (SSU-rRNA, 5.8S rRNA, LSU-rRNA)"/>
    <property type="evidence" value="ECO:0007669"/>
    <property type="project" value="TreeGrafter"/>
</dbReference>
<comment type="caution">
    <text evidence="4">The sequence shown here is derived from an EMBL/GenBank/DDBJ whole genome shotgun (WGS) entry which is preliminary data.</text>
</comment>
<feature type="repeat" description="Pumilio" evidence="2">
    <location>
        <begin position="615"/>
        <end position="651"/>
    </location>
</feature>
<feature type="region of interest" description="Disordered" evidence="3">
    <location>
        <begin position="37"/>
        <end position="78"/>
    </location>
</feature>
<feature type="compositionally biased region" description="Basic residues" evidence="3">
    <location>
        <begin position="981"/>
        <end position="990"/>
    </location>
</feature>
<evidence type="ECO:0000256" key="1">
    <source>
        <dbReference type="ARBA" id="ARBA00022737"/>
    </source>
</evidence>
<feature type="compositionally biased region" description="Pro residues" evidence="3">
    <location>
        <begin position="120"/>
        <end position="133"/>
    </location>
</feature>
<reference evidence="4" key="2">
    <citation type="submission" date="2021-02" db="EMBL/GenBank/DDBJ databases">
        <authorList>
            <person name="Kimball J.A."/>
            <person name="Haas M.W."/>
            <person name="Macchietto M."/>
            <person name="Kono T."/>
            <person name="Duquette J."/>
            <person name="Shao M."/>
        </authorList>
    </citation>
    <scope>NUCLEOTIDE SEQUENCE</scope>
    <source>
        <tissue evidence="4">Fresh leaf tissue</tissue>
    </source>
</reference>
<evidence type="ECO:0008006" key="6">
    <source>
        <dbReference type="Google" id="ProtNLM"/>
    </source>
</evidence>
<dbReference type="PROSITE" id="PS50302">
    <property type="entry name" value="PUM"/>
    <property type="match status" value="2"/>
</dbReference>
<dbReference type="InterPro" id="IPR001313">
    <property type="entry name" value="Pumilio_RNA-bd_rpt"/>
</dbReference>
<feature type="compositionally biased region" description="Basic and acidic residues" evidence="3">
    <location>
        <begin position="238"/>
        <end position="255"/>
    </location>
</feature>
<feature type="region of interest" description="Disordered" evidence="3">
    <location>
        <begin position="889"/>
        <end position="1017"/>
    </location>
</feature>
<sequence>MGRVARDDNDDKGGGSWGWKGVVRGRLETVEVPRVGQNNGACADASRKSRVVRDQSRIIRSGGPDCSGALPPSVGTKTSRRLLSISPLPSPSLLSTSHRRRYLLSSSCSGALTYGQEAPQQPPPPPPPPPRAAAPPAAKRCPAPQRPLRHRSGEPRSGEGTDRNLKVEPEPRILRTTSLLSKCISTMVCIGSKAIRRKGDNQRNLLEGDLDGNLPLRRGRKDKSHKPHKGGSISSNRHSAERAKHGRKKDEDGKKGKGHSKGHHADNSMEMNPVHMKNENTLSPSKTSKPVTNVLRKKVDPETAKYFLEISNLFDNKEIDLEERSTICANALEETKGKELELATDGAISHTLQVLVEGCELEQLCVFLHNSIESFPTVAIDKFGSHVAEAALRSLATHLEDETSRVIIKNILNKICKVLFLVCSVHPSHYFNGTHKLLLQVIATDAANVMSSCYGSHVLRTLLCLCKGVPLQSLQDFHVTKRSAVLAERLSCGSNRSAGHDSKNHECGFSDIFKSFVREMLQNAKDDISTLQTNKNSSLVLQTALKLSAGDDHELHYIISVLLGYDEDGTAQKNDLSNQKNEIIALLEDTAYSHLLEVIVEVAPEEVHNNMLTSTLKGALFAMSSHHCGNYVVQALVASAKTSDQMELIWDELGSNIKELLELGKTGVVASILAACQRLETKRLESSQALSAALSLNSESPDSIVEHILFLENYLHQKSSWEWPLGAKMSVLGCLMLQSIFQYPHQYIRPYVASLLDMDDNKILQISKDSGGSRVLEAFLCSSATAKRKFNVFAKLQGHYGEIAMNPSGSFLVEKCFAASNFSHKEAIVVELLAVQNELSRTKHGFHLLNKLDVDRYSRRPDQWRSSQTSKETTHREFQVEFGLSSKGAGQNMEEHISSQSPAKKKRKQKDKADIVTEEPGINKPDLSKLGNKRIKSVKAISEKESSDKKLTSQGASTSMAFLKNSSKRKSPGFLSDKPSFKKQKHHRPNAGKSDGKMFVRDSTSTPFVRNTGKQKQSIADLADLAGKEKLSASEVRKLLKPEMSGKS</sequence>
<dbReference type="GO" id="GO:0005730">
    <property type="term" value="C:nucleolus"/>
    <property type="evidence" value="ECO:0007669"/>
    <property type="project" value="TreeGrafter"/>
</dbReference>
<dbReference type="GO" id="GO:0000056">
    <property type="term" value="P:ribosomal small subunit export from nucleus"/>
    <property type="evidence" value="ECO:0007669"/>
    <property type="project" value="TreeGrafter"/>
</dbReference>
<feature type="compositionally biased region" description="Basic and acidic residues" evidence="3">
    <location>
        <begin position="151"/>
        <end position="170"/>
    </location>
</feature>
<name>A0A8J5WKK7_ZIZPA</name>
<accession>A0A8J5WKK7</accession>
<evidence type="ECO:0000313" key="5">
    <source>
        <dbReference type="Proteomes" id="UP000729402"/>
    </source>
</evidence>
<dbReference type="GO" id="GO:0030686">
    <property type="term" value="C:90S preribosome"/>
    <property type="evidence" value="ECO:0007669"/>
    <property type="project" value="TreeGrafter"/>
</dbReference>
<feature type="compositionally biased region" description="Low complexity" evidence="3">
    <location>
        <begin position="134"/>
        <end position="143"/>
    </location>
</feature>
<keyword evidence="1" id="KW-0677">Repeat</keyword>
<dbReference type="AlphaFoldDB" id="A0A8J5WKK7"/>
<protein>
    <recommendedName>
        <fullName evidence="6">PUM-HD domain-containing protein</fullName>
    </recommendedName>
</protein>
<feature type="compositionally biased region" description="Polar residues" evidence="3">
    <location>
        <begin position="1002"/>
        <end position="1017"/>
    </location>
</feature>
<feature type="compositionally biased region" description="Basic residues" evidence="3">
    <location>
        <begin position="217"/>
        <end position="229"/>
    </location>
</feature>
<dbReference type="EMBL" id="JAAALK010000080">
    <property type="protein sequence ID" value="KAG8091336.1"/>
    <property type="molecule type" value="Genomic_DNA"/>
</dbReference>
<keyword evidence="5" id="KW-1185">Reference proteome</keyword>
<evidence type="ECO:0000256" key="3">
    <source>
        <dbReference type="SAM" id="MobiDB-lite"/>
    </source>
</evidence>
<feature type="region of interest" description="Disordered" evidence="3">
    <location>
        <begin position="113"/>
        <end position="170"/>
    </location>
</feature>
<dbReference type="GO" id="GO:0000480">
    <property type="term" value="P:endonucleolytic cleavage in 5'-ETS of tricistronic rRNA transcript (SSU-rRNA, 5.8S rRNA, LSU-rRNA)"/>
    <property type="evidence" value="ECO:0007669"/>
    <property type="project" value="TreeGrafter"/>
</dbReference>
<feature type="region of interest" description="Disordered" evidence="3">
    <location>
        <begin position="204"/>
        <end position="293"/>
    </location>
</feature>
<dbReference type="GO" id="GO:0030688">
    <property type="term" value="C:preribosome, small subunit precursor"/>
    <property type="evidence" value="ECO:0007669"/>
    <property type="project" value="TreeGrafter"/>
</dbReference>
<evidence type="ECO:0000256" key="2">
    <source>
        <dbReference type="PROSITE-ProRule" id="PRU00317"/>
    </source>
</evidence>
<dbReference type="GO" id="GO:0000447">
    <property type="term" value="P:endonucleolytic cleavage in ITS1 to separate SSU-rRNA from 5.8S rRNA and LSU-rRNA from tricistronic rRNA transcript (SSU-rRNA, 5.8S rRNA, LSU-rRNA)"/>
    <property type="evidence" value="ECO:0007669"/>
    <property type="project" value="TreeGrafter"/>
</dbReference>